<protein>
    <submittedName>
        <fullName evidence="2">Uncharacterized protein</fullName>
    </submittedName>
</protein>
<comment type="caution">
    <text evidence="2">The sequence shown here is derived from an EMBL/GenBank/DDBJ whole genome shotgun (WGS) entry which is preliminary data.</text>
</comment>
<dbReference type="AlphaFoldDB" id="A0A2C5YZQ5"/>
<name>A0A2C5YZQ5_9HYPO</name>
<gene>
    <name evidence="2" type="ORF">CDD80_4562</name>
</gene>
<accession>A0A2C5YZQ5</accession>
<feature type="region of interest" description="Disordered" evidence="1">
    <location>
        <begin position="1"/>
        <end position="21"/>
    </location>
</feature>
<dbReference type="EMBL" id="NJES01000423">
    <property type="protein sequence ID" value="PHH72401.1"/>
    <property type="molecule type" value="Genomic_DNA"/>
</dbReference>
<evidence type="ECO:0000313" key="3">
    <source>
        <dbReference type="Proteomes" id="UP000226431"/>
    </source>
</evidence>
<organism evidence="2 3">
    <name type="scientific">Ophiocordyceps camponoti-rufipedis</name>
    <dbReference type="NCBI Taxonomy" id="2004952"/>
    <lineage>
        <taxon>Eukaryota</taxon>
        <taxon>Fungi</taxon>
        <taxon>Dikarya</taxon>
        <taxon>Ascomycota</taxon>
        <taxon>Pezizomycotina</taxon>
        <taxon>Sordariomycetes</taxon>
        <taxon>Hypocreomycetidae</taxon>
        <taxon>Hypocreales</taxon>
        <taxon>Ophiocordycipitaceae</taxon>
        <taxon>Ophiocordyceps</taxon>
    </lineage>
</organism>
<reference evidence="2 3" key="1">
    <citation type="submission" date="2017-06" db="EMBL/GenBank/DDBJ databases">
        <title>Ant-infecting Ophiocordyceps genomes reveal a high diversity of potential behavioral manipulation genes and a possible major role for enterotoxins.</title>
        <authorList>
            <person name="De Bekker C."/>
            <person name="Evans H.C."/>
            <person name="Brachmann A."/>
            <person name="Hughes D.P."/>
        </authorList>
    </citation>
    <scope>NUCLEOTIDE SEQUENCE [LARGE SCALE GENOMIC DNA]</scope>
    <source>
        <strain evidence="2 3">Map16</strain>
    </source>
</reference>
<proteinExistence type="predicted"/>
<sequence length="359" mass="40337">MSKQMTGPIQSKETPTPEQLLHQQPHQTLAWCLVSVTHFHQHRGIAYRLLDDAAHLIIRKHPGTTARTGATLDRDVCLASWKWKPEAPTPDCDGMDLLPVEDWVPGSEPRSIKPLVCSACKSDDFPTLGQLVYHYRTSHGSSDELEARDPNQDKVDDDYWDLEKRRKWPAHGMGVIRVFRSTTSHFKAHEIVTINLKVRFDLERQRCYSEIMAIINSAKPFHSYTASLSSPSSPSPSSSSGIDNKSFYQPKATTVNDDIICKMALLLESASFSHGKEFQGKGVSGEPSTFQLTVNVIATMDFHLPLRQSCGRGWHLTTRSLDNFQQRLASTYPGPGYDCDLQPRDVQLIWAARHRGDVG</sequence>
<evidence type="ECO:0000256" key="1">
    <source>
        <dbReference type="SAM" id="MobiDB-lite"/>
    </source>
</evidence>
<evidence type="ECO:0000313" key="2">
    <source>
        <dbReference type="EMBL" id="PHH72401.1"/>
    </source>
</evidence>
<keyword evidence="3" id="KW-1185">Reference proteome</keyword>
<dbReference type="Proteomes" id="UP000226431">
    <property type="component" value="Unassembled WGS sequence"/>
</dbReference>